<feature type="compositionally biased region" description="Polar residues" evidence="3">
    <location>
        <begin position="7"/>
        <end position="23"/>
    </location>
</feature>
<dbReference type="Pfam" id="PF04614">
    <property type="entry name" value="Pex19"/>
    <property type="match status" value="1"/>
</dbReference>
<dbReference type="GO" id="GO:0033328">
    <property type="term" value="F:peroxisome membrane targeting sequence binding"/>
    <property type="evidence" value="ECO:0007669"/>
    <property type="project" value="TreeGrafter"/>
</dbReference>
<proteinExistence type="inferred from homology"/>
<feature type="region of interest" description="Disordered" evidence="3">
    <location>
        <begin position="1"/>
        <end position="29"/>
    </location>
</feature>
<evidence type="ECO:0000313" key="5">
    <source>
        <dbReference type="Proteomes" id="UP000298663"/>
    </source>
</evidence>
<dbReference type="PANTHER" id="PTHR12774:SF2">
    <property type="entry name" value="PEROXISOMAL BIOGENESIS FACTOR 19"/>
    <property type="match status" value="1"/>
</dbReference>
<dbReference type="GO" id="GO:0045046">
    <property type="term" value="P:protein import into peroxisome membrane"/>
    <property type="evidence" value="ECO:0007669"/>
    <property type="project" value="TreeGrafter"/>
</dbReference>
<dbReference type="PANTHER" id="PTHR12774">
    <property type="entry name" value="PEROXISOMAL BIOGENESIS FACTOR 19"/>
    <property type="match status" value="1"/>
</dbReference>
<organism evidence="4 5">
    <name type="scientific">Steinernema carpocapsae</name>
    <name type="common">Entomopathogenic nematode</name>
    <dbReference type="NCBI Taxonomy" id="34508"/>
    <lineage>
        <taxon>Eukaryota</taxon>
        <taxon>Metazoa</taxon>
        <taxon>Ecdysozoa</taxon>
        <taxon>Nematoda</taxon>
        <taxon>Chromadorea</taxon>
        <taxon>Rhabditida</taxon>
        <taxon>Tylenchina</taxon>
        <taxon>Panagrolaimomorpha</taxon>
        <taxon>Strongyloidoidea</taxon>
        <taxon>Steinernematidae</taxon>
        <taxon>Steinernema</taxon>
    </lineage>
</organism>
<comment type="similarity">
    <text evidence="1">Belongs to the peroxin-19 family.</text>
</comment>
<evidence type="ECO:0000313" key="4">
    <source>
        <dbReference type="EMBL" id="TKR78143.1"/>
    </source>
</evidence>
<reference evidence="4 5" key="2">
    <citation type="journal article" date="2019" name="G3 (Bethesda)">
        <title>Hybrid Assembly of the Genome of the Entomopathogenic Nematode Steinernema carpocapsae Identifies the X-Chromosome.</title>
        <authorList>
            <person name="Serra L."/>
            <person name="Macchietto M."/>
            <person name="Macias-Munoz A."/>
            <person name="McGill C.J."/>
            <person name="Rodriguez I.M."/>
            <person name="Rodriguez B."/>
            <person name="Murad R."/>
            <person name="Mortazavi A."/>
        </authorList>
    </citation>
    <scope>NUCLEOTIDE SEQUENCE [LARGE SCALE GENOMIC DNA]</scope>
    <source>
        <strain evidence="4 5">ALL</strain>
    </source>
</reference>
<dbReference type="STRING" id="34508.A0A4U5N795"/>
<reference evidence="4 5" key="1">
    <citation type="journal article" date="2015" name="Genome Biol.">
        <title>Comparative genomics of Steinernema reveals deeply conserved gene regulatory networks.</title>
        <authorList>
            <person name="Dillman A.R."/>
            <person name="Macchietto M."/>
            <person name="Porter C.F."/>
            <person name="Rogers A."/>
            <person name="Williams B."/>
            <person name="Antoshechkin I."/>
            <person name="Lee M.M."/>
            <person name="Goodwin Z."/>
            <person name="Lu X."/>
            <person name="Lewis E.E."/>
            <person name="Goodrich-Blair H."/>
            <person name="Stock S.P."/>
            <person name="Adams B.J."/>
            <person name="Sternberg P.W."/>
            <person name="Mortazavi A."/>
        </authorList>
    </citation>
    <scope>NUCLEOTIDE SEQUENCE [LARGE SCALE GENOMIC DNA]</scope>
    <source>
        <strain evidence="4 5">ALL</strain>
    </source>
</reference>
<dbReference type="GO" id="GO:0005778">
    <property type="term" value="C:peroxisomal membrane"/>
    <property type="evidence" value="ECO:0007669"/>
    <property type="project" value="TreeGrafter"/>
</dbReference>
<dbReference type="InterPro" id="IPR006708">
    <property type="entry name" value="Pex19"/>
</dbReference>
<keyword evidence="5" id="KW-1185">Reference proteome</keyword>
<accession>A0A4U5N795</accession>
<dbReference type="Proteomes" id="UP000298663">
    <property type="component" value="Unassembled WGS sequence"/>
</dbReference>
<comment type="caution">
    <text evidence="4">The sequence shown here is derived from an EMBL/GenBank/DDBJ whole genome shotgun (WGS) entry which is preliminary data.</text>
</comment>
<dbReference type="EMBL" id="AZBU02000005">
    <property type="protein sequence ID" value="TKR78143.1"/>
    <property type="molecule type" value="Genomic_DNA"/>
</dbReference>
<sequence>MDDCGEQKSQLSPKPSGSGSNETNTEDLSALLDSALADFGKQRNTDDELDTLMNEMDQAAAQKAAKDFETMLKQMIQVQEEAGKNASDEVNDSSQAAEMRSFAEAMSRMAQSSGDIANAPDEKAFLESMMKMGSDESAMEPFMGMMMEAFMTKDVMYPPMKELLNGFPAYLETNKDSLDAQTLERYLKQQETLENICAEYETETDDSDQAASRARFERLGAFLIELQTYGYPPNELAGDLPAGFAMDNASGLPKLLDASKAAESCSIM</sequence>
<evidence type="ECO:0000256" key="1">
    <source>
        <dbReference type="ARBA" id="ARBA00006326"/>
    </source>
</evidence>
<dbReference type="Gene3D" id="1.20.120.900">
    <property type="entry name" value="Pex19, mPTS binding domain"/>
    <property type="match status" value="1"/>
</dbReference>
<dbReference type="InterPro" id="IPR038322">
    <property type="entry name" value="Pex19_C_sf"/>
</dbReference>
<name>A0A4U5N795_STECR</name>
<gene>
    <name evidence="4" type="ORF">L596_018999</name>
</gene>
<dbReference type="AlphaFoldDB" id="A0A4U5N795"/>
<protein>
    <recommendedName>
        <fullName evidence="2">Peroxin-19</fullName>
    </recommendedName>
</protein>
<dbReference type="OrthoDB" id="21292at2759"/>
<evidence type="ECO:0000256" key="2">
    <source>
        <dbReference type="ARBA" id="ARBA00029688"/>
    </source>
</evidence>
<evidence type="ECO:0000256" key="3">
    <source>
        <dbReference type="SAM" id="MobiDB-lite"/>
    </source>
</evidence>